<comment type="caution">
    <text evidence="1">The sequence shown here is derived from an EMBL/GenBank/DDBJ whole genome shotgun (WGS) entry which is preliminary data.</text>
</comment>
<evidence type="ECO:0000313" key="1">
    <source>
        <dbReference type="EMBL" id="GAA1425879.1"/>
    </source>
</evidence>
<dbReference type="SUPFAM" id="SSF52317">
    <property type="entry name" value="Class I glutamine amidotransferase-like"/>
    <property type="match status" value="1"/>
</dbReference>
<dbReference type="InterPro" id="IPR044668">
    <property type="entry name" value="PuuD-like"/>
</dbReference>
<dbReference type="PROSITE" id="PS51273">
    <property type="entry name" value="GATASE_TYPE_1"/>
    <property type="match status" value="1"/>
</dbReference>
<keyword evidence="2" id="KW-1185">Reference proteome</keyword>
<dbReference type="InterPro" id="IPR029062">
    <property type="entry name" value="Class_I_gatase-like"/>
</dbReference>
<reference evidence="1 2" key="1">
    <citation type="journal article" date="2019" name="Int. J. Syst. Evol. Microbiol.">
        <title>The Global Catalogue of Microorganisms (GCM) 10K type strain sequencing project: providing services to taxonomists for standard genome sequencing and annotation.</title>
        <authorList>
            <consortium name="The Broad Institute Genomics Platform"/>
            <consortium name="The Broad Institute Genome Sequencing Center for Infectious Disease"/>
            <person name="Wu L."/>
            <person name="Ma J."/>
        </authorList>
    </citation>
    <scope>NUCLEOTIDE SEQUENCE [LARGE SCALE GENOMIC DNA]</scope>
    <source>
        <strain evidence="1 2">JCM 12398</strain>
    </source>
</reference>
<proteinExistence type="predicted"/>
<dbReference type="Pfam" id="PF07722">
    <property type="entry name" value="Peptidase_C26"/>
    <property type="match status" value="1"/>
</dbReference>
<dbReference type="Proteomes" id="UP001501266">
    <property type="component" value="Unassembled WGS sequence"/>
</dbReference>
<keyword evidence="1" id="KW-0378">Hydrolase</keyword>
<dbReference type="CDD" id="cd01745">
    <property type="entry name" value="GATase1_2"/>
    <property type="match status" value="1"/>
</dbReference>
<dbReference type="Gene3D" id="3.40.50.880">
    <property type="match status" value="1"/>
</dbReference>
<dbReference type="RefSeq" id="WP_343921001.1">
    <property type="nucleotide sequence ID" value="NZ_BAAAKK010000005.1"/>
</dbReference>
<sequence>MRPFIAVVADRKPQSSGAWVDVPTDGLPHSYVRAIEQAGGAAVLIPAVESHLDELDRLLDCVDGLFLAGGRDIDAELYGQRPHPANDPSLTVRDRLEIALTQRASERGIPVFGACRGMQVINVAFGGTLEQHLADRVDMQPHRDGVGEFTSHRVEIVAGSALATIAPHAELDIASHHHQGVDALGEGLIATAFADDGVIEAVETPTGFCVGVQWHPEEQLDHEGHALVLAFVDAARQHAERNQHGDRS</sequence>
<name>A0ABN1YZD4_9MICO</name>
<organism evidence="1 2">
    <name type="scientific">Agrococcus citreus</name>
    <dbReference type="NCBI Taxonomy" id="84643"/>
    <lineage>
        <taxon>Bacteria</taxon>
        <taxon>Bacillati</taxon>
        <taxon>Actinomycetota</taxon>
        <taxon>Actinomycetes</taxon>
        <taxon>Micrococcales</taxon>
        <taxon>Microbacteriaceae</taxon>
        <taxon>Agrococcus</taxon>
    </lineage>
</organism>
<dbReference type="InterPro" id="IPR011697">
    <property type="entry name" value="Peptidase_C26"/>
</dbReference>
<dbReference type="GO" id="GO:0016787">
    <property type="term" value="F:hydrolase activity"/>
    <property type="evidence" value="ECO:0007669"/>
    <property type="project" value="UniProtKB-KW"/>
</dbReference>
<dbReference type="EMBL" id="BAAAKK010000005">
    <property type="protein sequence ID" value="GAA1425879.1"/>
    <property type="molecule type" value="Genomic_DNA"/>
</dbReference>
<dbReference type="PANTHER" id="PTHR43235:SF1">
    <property type="entry name" value="GLUTAMINE AMIDOTRANSFERASE PB2B2.05-RELATED"/>
    <property type="match status" value="1"/>
</dbReference>
<accession>A0ABN1YZD4</accession>
<protein>
    <submittedName>
        <fullName evidence="1">Gamma-glutamyl-gamma-aminobutyrate hydrolase family protein</fullName>
    </submittedName>
</protein>
<dbReference type="PANTHER" id="PTHR43235">
    <property type="entry name" value="GLUTAMINE AMIDOTRANSFERASE PB2B2.05-RELATED"/>
    <property type="match status" value="1"/>
</dbReference>
<evidence type="ECO:0000313" key="2">
    <source>
        <dbReference type="Proteomes" id="UP001501266"/>
    </source>
</evidence>
<gene>
    <name evidence="1" type="ORF">GCM10009640_25610</name>
</gene>